<comment type="caution">
    <text evidence="1">The sequence shown here is derived from an EMBL/GenBank/DDBJ whole genome shotgun (WGS) entry which is preliminary data.</text>
</comment>
<dbReference type="RefSeq" id="WP_017747983.1">
    <property type="nucleotide sequence ID" value="NZ_KQ976354.1"/>
</dbReference>
<sequence length="69" mass="7713">MQKVNQDISIGAYLKNFSQINLGLDSRASNLNYGIIVKQNFSNNNRYLEAQIGMGEKGFDARLQGGLQF</sequence>
<reference evidence="1 2" key="1">
    <citation type="journal article" date="2013" name="Genome Biol. Evol.">
        <title>Genomes of Stigonematalean cyanobacteria (subsection V) and the evolution of oxygenic photosynthesis from prokaryotes to plastids.</title>
        <authorList>
            <person name="Dagan T."/>
            <person name="Roettger M."/>
            <person name="Stucken K."/>
            <person name="Landan G."/>
            <person name="Koch R."/>
            <person name="Major P."/>
            <person name="Gould S.B."/>
            <person name="Goremykin V.V."/>
            <person name="Rippka R."/>
            <person name="Tandeau de Marsac N."/>
            <person name="Gugger M."/>
            <person name="Lockhart P.J."/>
            <person name="Allen J.F."/>
            <person name="Brune I."/>
            <person name="Maus I."/>
            <person name="Puhler A."/>
            <person name="Martin W.F."/>
        </authorList>
    </citation>
    <scope>NUCLEOTIDE SEQUENCE [LARGE SCALE GENOMIC DNA]</scope>
    <source>
        <strain evidence="1 2">PCC 7110</strain>
    </source>
</reference>
<keyword evidence="2" id="KW-1185">Reference proteome</keyword>
<organism evidence="1 2">
    <name type="scientific">Scytonema hofmannii PCC 7110</name>
    <dbReference type="NCBI Taxonomy" id="128403"/>
    <lineage>
        <taxon>Bacteria</taxon>
        <taxon>Bacillati</taxon>
        <taxon>Cyanobacteriota</taxon>
        <taxon>Cyanophyceae</taxon>
        <taxon>Nostocales</taxon>
        <taxon>Scytonemataceae</taxon>
        <taxon>Scytonema</taxon>
    </lineage>
</organism>
<dbReference type="EMBL" id="ANNX02000042">
    <property type="protein sequence ID" value="KYC38144.1"/>
    <property type="molecule type" value="Genomic_DNA"/>
</dbReference>
<name>A0A139X0B6_9CYAN</name>
<protein>
    <recommendedName>
        <fullName evidence="3">Autotransporter domain-containing protein</fullName>
    </recommendedName>
</protein>
<evidence type="ECO:0008006" key="3">
    <source>
        <dbReference type="Google" id="ProtNLM"/>
    </source>
</evidence>
<accession>A0A139X0B6</accession>
<gene>
    <name evidence="1" type="ORF">WA1_38000</name>
</gene>
<dbReference type="Proteomes" id="UP000076925">
    <property type="component" value="Unassembled WGS sequence"/>
</dbReference>
<proteinExistence type="predicted"/>
<dbReference type="AlphaFoldDB" id="A0A139X0B6"/>
<evidence type="ECO:0000313" key="1">
    <source>
        <dbReference type="EMBL" id="KYC38144.1"/>
    </source>
</evidence>
<evidence type="ECO:0000313" key="2">
    <source>
        <dbReference type="Proteomes" id="UP000076925"/>
    </source>
</evidence>